<keyword evidence="3" id="KW-0804">Transcription</keyword>
<proteinExistence type="predicted"/>
<evidence type="ECO:0000256" key="2">
    <source>
        <dbReference type="ARBA" id="ARBA00023125"/>
    </source>
</evidence>
<dbReference type="Pfam" id="PF12840">
    <property type="entry name" value="HTH_20"/>
    <property type="match status" value="1"/>
</dbReference>
<dbReference type="PRINTS" id="PR00778">
    <property type="entry name" value="HTHARSR"/>
</dbReference>
<keyword evidence="7" id="KW-1185">Reference proteome</keyword>
<reference evidence="6" key="2">
    <citation type="submission" date="2020-09" db="EMBL/GenBank/DDBJ databases">
        <authorList>
            <person name="Sun Q."/>
            <person name="Ohkuma M."/>
        </authorList>
    </citation>
    <scope>NUCLEOTIDE SEQUENCE</scope>
    <source>
        <strain evidence="6">JCM 3091</strain>
    </source>
</reference>
<dbReference type="GO" id="GO:0003677">
    <property type="term" value="F:DNA binding"/>
    <property type="evidence" value="ECO:0007669"/>
    <property type="project" value="UniProtKB-KW"/>
</dbReference>
<sequence length="150" mass="15783">MATYQNDIRRPAARSGAEAPPQRSAPGAAAPAPAPAPETGYRTTAAVHHLLDALADPTRREVLAALRGGPASVGELADRLPVSRPAVSQHLRVLRESGLVDFETAGTRNVYRLDPAGLRPLRAWLDEFGSTARDDLAAYAAARAQEGASP</sequence>
<name>A0A8J3FI45_9ACTN</name>
<feature type="domain" description="HTH arsR-type" evidence="5">
    <location>
        <begin position="39"/>
        <end position="133"/>
    </location>
</feature>
<dbReference type="InterPro" id="IPR036388">
    <property type="entry name" value="WH-like_DNA-bd_sf"/>
</dbReference>
<organism evidence="6 7">
    <name type="scientific">Pilimelia terevasa</name>
    <dbReference type="NCBI Taxonomy" id="53372"/>
    <lineage>
        <taxon>Bacteria</taxon>
        <taxon>Bacillati</taxon>
        <taxon>Actinomycetota</taxon>
        <taxon>Actinomycetes</taxon>
        <taxon>Micromonosporales</taxon>
        <taxon>Micromonosporaceae</taxon>
        <taxon>Pilimelia</taxon>
    </lineage>
</organism>
<dbReference type="RefSeq" id="WP_373290229.1">
    <property type="nucleotide sequence ID" value="NZ_BMQC01000004.1"/>
</dbReference>
<keyword evidence="1" id="KW-0805">Transcription regulation</keyword>
<evidence type="ECO:0000259" key="5">
    <source>
        <dbReference type="PROSITE" id="PS50987"/>
    </source>
</evidence>
<dbReference type="Gene3D" id="1.10.10.10">
    <property type="entry name" value="Winged helix-like DNA-binding domain superfamily/Winged helix DNA-binding domain"/>
    <property type="match status" value="1"/>
</dbReference>
<evidence type="ECO:0000313" key="7">
    <source>
        <dbReference type="Proteomes" id="UP000662200"/>
    </source>
</evidence>
<dbReference type="PANTHER" id="PTHR33154:SF33">
    <property type="entry name" value="TRANSCRIPTIONAL REPRESSOR SDPR"/>
    <property type="match status" value="1"/>
</dbReference>
<feature type="compositionally biased region" description="Low complexity" evidence="4">
    <location>
        <begin position="19"/>
        <end position="31"/>
    </location>
</feature>
<dbReference type="InterPro" id="IPR001845">
    <property type="entry name" value="HTH_ArsR_DNA-bd_dom"/>
</dbReference>
<dbReference type="NCBIfam" id="NF033788">
    <property type="entry name" value="HTH_metalloreg"/>
    <property type="match status" value="1"/>
</dbReference>
<feature type="region of interest" description="Disordered" evidence="4">
    <location>
        <begin position="1"/>
        <end position="40"/>
    </location>
</feature>
<accession>A0A8J3FI45</accession>
<dbReference type="SMART" id="SM00418">
    <property type="entry name" value="HTH_ARSR"/>
    <property type="match status" value="1"/>
</dbReference>
<dbReference type="GO" id="GO:0003700">
    <property type="term" value="F:DNA-binding transcription factor activity"/>
    <property type="evidence" value="ECO:0007669"/>
    <property type="project" value="InterPro"/>
</dbReference>
<evidence type="ECO:0000256" key="3">
    <source>
        <dbReference type="ARBA" id="ARBA00023163"/>
    </source>
</evidence>
<dbReference type="InterPro" id="IPR051081">
    <property type="entry name" value="HTH_MetalResp_TranReg"/>
</dbReference>
<dbReference type="InterPro" id="IPR036390">
    <property type="entry name" value="WH_DNA-bd_sf"/>
</dbReference>
<gene>
    <name evidence="6" type="ORF">GCM10010124_15420</name>
</gene>
<evidence type="ECO:0000256" key="4">
    <source>
        <dbReference type="SAM" id="MobiDB-lite"/>
    </source>
</evidence>
<reference evidence="6" key="1">
    <citation type="journal article" date="2014" name="Int. J. Syst. Evol. Microbiol.">
        <title>Complete genome sequence of Corynebacterium casei LMG S-19264T (=DSM 44701T), isolated from a smear-ripened cheese.</title>
        <authorList>
            <consortium name="US DOE Joint Genome Institute (JGI-PGF)"/>
            <person name="Walter F."/>
            <person name="Albersmeier A."/>
            <person name="Kalinowski J."/>
            <person name="Ruckert C."/>
        </authorList>
    </citation>
    <scope>NUCLEOTIDE SEQUENCE</scope>
    <source>
        <strain evidence="6">JCM 3091</strain>
    </source>
</reference>
<dbReference type="AlphaFoldDB" id="A0A8J3FI45"/>
<evidence type="ECO:0000313" key="6">
    <source>
        <dbReference type="EMBL" id="GGK23843.1"/>
    </source>
</evidence>
<dbReference type="PROSITE" id="PS50987">
    <property type="entry name" value="HTH_ARSR_2"/>
    <property type="match status" value="1"/>
</dbReference>
<dbReference type="SUPFAM" id="SSF46785">
    <property type="entry name" value="Winged helix' DNA-binding domain"/>
    <property type="match status" value="1"/>
</dbReference>
<dbReference type="EMBL" id="BMQC01000004">
    <property type="protein sequence ID" value="GGK23843.1"/>
    <property type="molecule type" value="Genomic_DNA"/>
</dbReference>
<dbReference type="CDD" id="cd00090">
    <property type="entry name" value="HTH_ARSR"/>
    <property type="match status" value="1"/>
</dbReference>
<keyword evidence="2" id="KW-0238">DNA-binding</keyword>
<dbReference type="Proteomes" id="UP000662200">
    <property type="component" value="Unassembled WGS sequence"/>
</dbReference>
<dbReference type="PANTHER" id="PTHR33154">
    <property type="entry name" value="TRANSCRIPTIONAL REGULATOR, ARSR FAMILY"/>
    <property type="match status" value="1"/>
</dbReference>
<evidence type="ECO:0000256" key="1">
    <source>
        <dbReference type="ARBA" id="ARBA00023015"/>
    </source>
</evidence>
<protein>
    <recommendedName>
        <fullName evidence="5">HTH arsR-type domain-containing protein</fullName>
    </recommendedName>
</protein>
<dbReference type="InterPro" id="IPR011991">
    <property type="entry name" value="ArsR-like_HTH"/>
</dbReference>
<comment type="caution">
    <text evidence="6">The sequence shown here is derived from an EMBL/GenBank/DDBJ whole genome shotgun (WGS) entry which is preliminary data.</text>
</comment>